<dbReference type="EMBL" id="KN832871">
    <property type="protein sequence ID" value="KIN06368.1"/>
    <property type="molecule type" value="Genomic_DNA"/>
</dbReference>
<proteinExistence type="predicted"/>
<dbReference type="Pfam" id="PF01266">
    <property type="entry name" value="DAO"/>
    <property type="match status" value="1"/>
</dbReference>
<dbReference type="InterPro" id="IPR006076">
    <property type="entry name" value="FAD-dep_OxRdtase"/>
</dbReference>
<gene>
    <name evidence="3" type="ORF">OIDMADRAFT_190513</name>
</gene>
<dbReference type="AlphaFoldDB" id="A0A0C3DW91"/>
<name>A0A0C3DW91_OIDMZ</name>
<organism evidence="3 4">
    <name type="scientific">Oidiodendron maius (strain Zn)</name>
    <dbReference type="NCBI Taxonomy" id="913774"/>
    <lineage>
        <taxon>Eukaryota</taxon>
        <taxon>Fungi</taxon>
        <taxon>Dikarya</taxon>
        <taxon>Ascomycota</taxon>
        <taxon>Pezizomycotina</taxon>
        <taxon>Leotiomycetes</taxon>
        <taxon>Leotiomycetes incertae sedis</taxon>
        <taxon>Myxotrichaceae</taxon>
        <taxon>Oidiodendron</taxon>
    </lineage>
</organism>
<dbReference type="GO" id="GO:0005737">
    <property type="term" value="C:cytoplasm"/>
    <property type="evidence" value="ECO:0007669"/>
    <property type="project" value="TreeGrafter"/>
</dbReference>
<dbReference type="HOGENOM" id="CLU_022730_3_0_1"/>
<feature type="region of interest" description="Disordered" evidence="1">
    <location>
        <begin position="1"/>
        <end position="36"/>
    </location>
</feature>
<protein>
    <recommendedName>
        <fullName evidence="2">FAD dependent oxidoreductase domain-containing protein</fullName>
    </recommendedName>
</protein>
<sequence>MARGASQSGRASLPTRHSTKAFWHSEPSSTLLGHRTTSSLPTTADIVIIGSGICGASAAFHLRQRFGAENLDVVMLEAREACWGATGRNGGHCQPMIYHTMPEIGAFELRNYQAIKSLIEKNSIPCEWKSIPGCHAFLSSPMFEEAVRGVKNLQKLCPDLGKLVSVVTTESVEPSLEDLRVPGAKGAILQVNAASLWPYKFVAWILESLLQSKNLNLQTNTPVTHLQKIDEGWIIHTSRGMLHAPTVLLATNGYTSHLLPNFSDLIVPVRGEMSALIPPKSVRPAIISNPLRCSYGFMGNGKQTINQDDYLIQRPFSEVDGSGGQLMFGGGRSYAAHAGVGVSDDSHIDPPAAAYLRRELNTLLDLESDGDELEATWEWSGVMGYSRDGHPWVGEVREELGVGGGKGLWVCAGYTGHGMPNAWLCGKAVVDLIMGCGKDLDVPDEYKLTRERVEQARSYEEVWLADSRP</sequence>
<dbReference type="InParanoid" id="A0A0C3DW91"/>
<feature type="compositionally biased region" description="Polar residues" evidence="1">
    <location>
        <begin position="26"/>
        <end position="36"/>
    </location>
</feature>
<reference evidence="4" key="2">
    <citation type="submission" date="2015-01" db="EMBL/GenBank/DDBJ databases">
        <title>Evolutionary Origins and Diversification of the Mycorrhizal Mutualists.</title>
        <authorList>
            <consortium name="DOE Joint Genome Institute"/>
            <consortium name="Mycorrhizal Genomics Consortium"/>
            <person name="Kohler A."/>
            <person name="Kuo A."/>
            <person name="Nagy L.G."/>
            <person name="Floudas D."/>
            <person name="Copeland A."/>
            <person name="Barry K.W."/>
            <person name="Cichocki N."/>
            <person name="Veneault-Fourrey C."/>
            <person name="LaButti K."/>
            <person name="Lindquist E.A."/>
            <person name="Lipzen A."/>
            <person name="Lundell T."/>
            <person name="Morin E."/>
            <person name="Murat C."/>
            <person name="Riley R."/>
            <person name="Ohm R."/>
            <person name="Sun H."/>
            <person name="Tunlid A."/>
            <person name="Henrissat B."/>
            <person name="Grigoriev I.V."/>
            <person name="Hibbett D.S."/>
            <person name="Martin F."/>
        </authorList>
    </citation>
    <scope>NUCLEOTIDE SEQUENCE [LARGE SCALE GENOMIC DNA]</scope>
    <source>
        <strain evidence="4">Zn</strain>
    </source>
</reference>
<dbReference type="Proteomes" id="UP000054321">
    <property type="component" value="Unassembled WGS sequence"/>
</dbReference>
<evidence type="ECO:0000259" key="2">
    <source>
        <dbReference type="Pfam" id="PF01266"/>
    </source>
</evidence>
<feature type="compositionally biased region" description="Polar residues" evidence="1">
    <location>
        <begin position="1"/>
        <end position="10"/>
    </location>
</feature>
<accession>A0A0C3DW91</accession>
<evidence type="ECO:0000313" key="3">
    <source>
        <dbReference type="EMBL" id="KIN06368.1"/>
    </source>
</evidence>
<dbReference type="STRING" id="913774.A0A0C3DW91"/>
<dbReference type="SUPFAM" id="SSF51905">
    <property type="entry name" value="FAD/NAD(P)-binding domain"/>
    <property type="match status" value="1"/>
</dbReference>
<dbReference type="PANTHER" id="PTHR13847:SF129">
    <property type="entry name" value="FAD DEPENDENT OXIDOREDUCTASE"/>
    <property type="match status" value="1"/>
</dbReference>
<evidence type="ECO:0000256" key="1">
    <source>
        <dbReference type="SAM" id="MobiDB-lite"/>
    </source>
</evidence>
<dbReference type="Gene3D" id="3.30.9.10">
    <property type="entry name" value="D-Amino Acid Oxidase, subunit A, domain 2"/>
    <property type="match status" value="1"/>
</dbReference>
<reference evidence="3 4" key="1">
    <citation type="submission" date="2014-04" db="EMBL/GenBank/DDBJ databases">
        <authorList>
            <consortium name="DOE Joint Genome Institute"/>
            <person name="Kuo A."/>
            <person name="Martino E."/>
            <person name="Perotto S."/>
            <person name="Kohler A."/>
            <person name="Nagy L.G."/>
            <person name="Floudas D."/>
            <person name="Copeland A."/>
            <person name="Barry K.W."/>
            <person name="Cichocki N."/>
            <person name="Veneault-Fourrey C."/>
            <person name="LaButti K."/>
            <person name="Lindquist E.A."/>
            <person name="Lipzen A."/>
            <person name="Lundell T."/>
            <person name="Morin E."/>
            <person name="Murat C."/>
            <person name="Sun H."/>
            <person name="Tunlid A."/>
            <person name="Henrissat B."/>
            <person name="Grigoriev I.V."/>
            <person name="Hibbett D.S."/>
            <person name="Martin F."/>
            <person name="Nordberg H.P."/>
            <person name="Cantor M.N."/>
            <person name="Hua S.X."/>
        </authorList>
    </citation>
    <scope>NUCLEOTIDE SEQUENCE [LARGE SCALE GENOMIC DNA]</scope>
    <source>
        <strain evidence="3 4">Zn</strain>
    </source>
</reference>
<dbReference type="PANTHER" id="PTHR13847">
    <property type="entry name" value="SARCOSINE DEHYDROGENASE-RELATED"/>
    <property type="match status" value="1"/>
</dbReference>
<feature type="domain" description="FAD dependent oxidoreductase" evidence="2">
    <location>
        <begin position="45"/>
        <end position="432"/>
    </location>
</feature>
<evidence type="ECO:0000313" key="4">
    <source>
        <dbReference type="Proteomes" id="UP000054321"/>
    </source>
</evidence>
<dbReference type="Gene3D" id="3.50.50.60">
    <property type="entry name" value="FAD/NAD(P)-binding domain"/>
    <property type="match status" value="1"/>
</dbReference>
<keyword evidence="4" id="KW-1185">Reference proteome</keyword>
<dbReference type="OrthoDB" id="429143at2759"/>
<dbReference type="InterPro" id="IPR036188">
    <property type="entry name" value="FAD/NAD-bd_sf"/>
</dbReference>